<evidence type="ECO:0000259" key="1">
    <source>
        <dbReference type="SMART" id="SM00355"/>
    </source>
</evidence>
<organism evidence="2 3">
    <name type="scientific">Botryobasidium botryosum (strain FD-172 SS1)</name>
    <dbReference type="NCBI Taxonomy" id="930990"/>
    <lineage>
        <taxon>Eukaryota</taxon>
        <taxon>Fungi</taxon>
        <taxon>Dikarya</taxon>
        <taxon>Basidiomycota</taxon>
        <taxon>Agaricomycotina</taxon>
        <taxon>Agaricomycetes</taxon>
        <taxon>Cantharellales</taxon>
        <taxon>Botryobasidiaceae</taxon>
        <taxon>Botryobasidium</taxon>
    </lineage>
</organism>
<gene>
    <name evidence="2" type="ORF">BOTBODRAFT_36323</name>
</gene>
<proteinExistence type="predicted"/>
<dbReference type="OrthoDB" id="6421266at2759"/>
<dbReference type="Proteomes" id="UP000027195">
    <property type="component" value="Unassembled WGS sequence"/>
</dbReference>
<keyword evidence="3" id="KW-1185">Reference proteome</keyword>
<evidence type="ECO:0000313" key="2">
    <source>
        <dbReference type="EMBL" id="KDQ10418.1"/>
    </source>
</evidence>
<reference evidence="3" key="1">
    <citation type="journal article" date="2014" name="Proc. Natl. Acad. Sci. U.S.A.">
        <title>Extensive sampling of basidiomycete genomes demonstrates inadequacy of the white-rot/brown-rot paradigm for wood decay fungi.</title>
        <authorList>
            <person name="Riley R."/>
            <person name="Salamov A.A."/>
            <person name="Brown D.W."/>
            <person name="Nagy L.G."/>
            <person name="Floudas D."/>
            <person name="Held B.W."/>
            <person name="Levasseur A."/>
            <person name="Lombard V."/>
            <person name="Morin E."/>
            <person name="Otillar R."/>
            <person name="Lindquist E.A."/>
            <person name="Sun H."/>
            <person name="LaButti K.M."/>
            <person name="Schmutz J."/>
            <person name="Jabbour D."/>
            <person name="Luo H."/>
            <person name="Baker S.E."/>
            <person name="Pisabarro A.G."/>
            <person name="Walton J.D."/>
            <person name="Blanchette R.A."/>
            <person name="Henrissat B."/>
            <person name="Martin F."/>
            <person name="Cullen D."/>
            <person name="Hibbett D.S."/>
            <person name="Grigoriev I.V."/>
        </authorList>
    </citation>
    <scope>NUCLEOTIDE SEQUENCE [LARGE SCALE GENOMIC DNA]</scope>
    <source>
        <strain evidence="3">FD-172 SS1</strain>
    </source>
</reference>
<sequence>MARSTDFQCSKCHKRVKDENQLKRHESHCSLPTSPKVLYCPFEGCPYSTTKRASFDAHYSHHCPLFSRSNLYQSLLPQLRSRALTAQHFEDIQLQNLPQSAPFAAPFAIGWFQKITTLKRSLSGGSQHSISSLAGVTTTAA</sequence>
<dbReference type="SMART" id="SM00355">
    <property type="entry name" value="ZnF_C2H2"/>
    <property type="match status" value="2"/>
</dbReference>
<name>A0A067M3S8_BOTB1</name>
<dbReference type="EMBL" id="KL198068">
    <property type="protein sequence ID" value="KDQ10418.1"/>
    <property type="molecule type" value="Genomic_DNA"/>
</dbReference>
<dbReference type="InParanoid" id="A0A067M3S8"/>
<feature type="domain" description="C2H2-type" evidence="1">
    <location>
        <begin position="38"/>
        <end position="62"/>
    </location>
</feature>
<dbReference type="InterPro" id="IPR013087">
    <property type="entry name" value="Znf_C2H2_type"/>
</dbReference>
<evidence type="ECO:0000313" key="3">
    <source>
        <dbReference type="Proteomes" id="UP000027195"/>
    </source>
</evidence>
<dbReference type="AlphaFoldDB" id="A0A067M3S8"/>
<dbReference type="HOGENOM" id="CLU_1824995_0_0_1"/>
<feature type="domain" description="C2H2-type" evidence="1">
    <location>
        <begin position="7"/>
        <end position="28"/>
    </location>
</feature>
<accession>A0A067M3S8</accession>
<protein>
    <recommendedName>
        <fullName evidence="1">C2H2-type domain-containing protein</fullName>
    </recommendedName>
</protein>